<organism evidence="3 4">
    <name type="scientific">Pomacea canaliculata</name>
    <name type="common">Golden apple snail</name>
    <dbReference type="NCBI Taxonomy" id="400727"/>
    <lineage>
        <taxon>Eukaryota</taxon>
        <taxon>Metazoa</taxon>
        <taxon>Spiralia</taxon>
        <taxon>Lophotrochozoa</taxon>
        <taxon>Mollusca</taxon>
        <taxon>Gastropoda</taxon>
        <taxon>Caenogastropoda</taxon>
        <taxon>Architaenioglossa</taxon>
        <taxon>Ampullarioidea</taxon>
        <taxon>Ampullariidae</taxon>
        <taxon>Pomacea</taxon>
    </lineage>
</organism>
<evidence type="ECO:0000313" key="3">
    <source>
        <dbReference type="EMBL" id="PVD21677.1"/>
    </source>
</evidence>
<dbReference type="EMBL" id="PZQS01000011">
    <property type="protein sequence ID" value="PVD21677.1"/>
    <property type="molecule type" value="Genomic_DNA"/>
</dbReference>
<evidence type="ECO:0000313" key="4">
    <source>
        <dbReference type="Proteomes" id="UP000245119"/>
    </source>
</evidence>
<accession>A0A2T7NKH6</accession>
<dbReference type="Gene3D" id="2.60.40.10">
    <property type="entry name" value="Immunoglobulins"/>
    <property type="match status" value="1"/>
</dbReference>
<gene>
    <name evidence="3" type="ORF">C0Q70_17476</name>
</gene>
<dbReference type="CDD" id="cd00063">
    <property type="entry name" value="FN3"/>
    <property type="match status" value="1"/>
</dbReference>
<evidence type="ECO:0000259" key="2">
    <source>
        <dbReference type="PROSITE" id="PS50853"/>
    </source>
</evidence>
<reference evidence="3 4" key="1">
    <citation type="submission" date="2018-04" db="EMBL/GenBank/DDBJ databases">
        <title>The genome of golden apple snail Pomacea canaliculata provides insight into stress tolerance and invasive adaptation.</title>
        <authorList>
            <person name="Liu C."/>
            <person name="Liu B."/>
            <person name="Ren Y."/>
            <person name="Zhang Y."/>
            <person name="Wang H."/>
            <person name="Li S."/>
            <person name="Jiang F."/>
            <person name="Yin L."/>
            <person name="Zhang G."/>
            <person name="Qian W."/>
            <person name="Fan W."/>
        </authorList>
    </citation>
    <scope>NUCLEOTIDE SEQUENCE [LARGE SCALE GENOMIC DNA]</scope>
    <source>
        <strain evidence="3">SZHN2017</strain>
        <tissue evidence="3">Muscle</tissue>
    </source>
</reference>
<dbReference type="STRING" id="400727.A0A2T7NKH6"/>
<feature type="compositionally biased region" description="Basic residues" evidence="1">
    <location>
        <begin position="243"/>
        <end position="252"/>
    </location>
</feature>
<sequence length="367" mass="41215">MAERMREDEFENKKLSQTLYHLVFFLLVQASPSYTATPGGQFLLHGGPGAVAPVEPTLDYGDYPVLEYRLYKMTSGREGQGSWEEVTRRQQREGVTEYTADVPLPSLSHPRAYKFRVDAFYDDYGKLSALASPGIETDFIVPCTGTDQFSANISTVPSQKERASQRAERSRVEVTWSVSDPSLLDSLYVTYSYQVIQVATALPCSRTRAKLRRELKGSRSRLMLHNLEPCTPITSTCGPPPHPYRKRRRSRRALSPPHQRTLTIFNISSTSASASWLKPSCPTRGGVLVYFELELREVDNSLSLPLAFYSSSQEVTFYNLQPATRYCLRVRYVNPAGQGPFSECANLTTTATSQMRGQDDFGPCRVT</sequence>
<proteinExistence type="predicted"/>
<evidence type="ECO:0000256" key="1">
    <source>
        <dbReference type="SAM" id="MobiDB-lite"/>
    </source>
</evidence>
<feature type="region of interest" description="Disordered" evidence="1">
    <location>
        <begin position="235"/>
        <end position="255"/>
    </location>
</feature>
<dbReference type="InterPro" id="IPR013783">
    <property type="entry name" value="Ig-like_fold"/>
</dbReference>
<feature type="domain" description="Fibronectin type-III" evidence="2">
    <location>
        <begin position="256"/>
        <end position="352"/>
    </location>
</feature>
<dbReference type="OrthoDB" id="10252017at2759"/>
<dbReference type="SUPFAM" id="SSF49265">
    <property type="entry name" value="Fibronectin type III"/>
    <property type="match status" value="1"/>
</dbReference>
<dbReference type="InterPro" id="IPR036116">
    <property type="entry name" value="FN3_sf"/>
</dbReference>
<dbReference type="Pfam" id="PF00041">
    <property type="entry name" value="fn3"/>
    <property type="match status" value="1"/>
</dbReference>
<dbReference type="AlphaFoldDB" id="A0A2T7NKH6"/>
<dbReference type="SMART" id="SM00060">
    <property type="entry name" value="FN3"/>
    <property type="match status" value="2"/>
</dbReference>
<name>A0A2T7NKH6_POMCA</name>
<protein>
    <recommendedName>
        <fullName evidence="2">Fibronectin type-III domain-containing protein</fullName>
    </recommendedName>
</protein>
<dbReference type="InterPro" id="IPR003961">
    <property type="entry name" value="FN3_dom"/>
</dbReference>
<dbReference type="PROSITE" id="PS50853">
    <property type="entry name" value="FN3"/>
    <property type="match status" value="1"/>
</dbReference>
<dbReference type="Proteomes" id="UP000245119">
    <property type="component" value="Linkage Group LG11"/>
</dbReference>
<comment type="caution">
    <text evidence="3">The sequence shown here is derived from an EMBL/GenBank/DDBJ whole genome shotgun (WGS) entry which is preliminary data.</text>
</comment>
<keyword evidence="4" id="KW-1185">Reference proteome</keyword>